<evidence type="ECO:0000256" key="8">
    <source>
        <dbReference type="ARBA" id="ARBA00022884"/>
    </source>
</evidence>
<dbReference type="GO" id="GO:0004190">
    <property type="term" value="F:aspartic-type endopeptidase activity"/>
    <property type="evidence" value="ECO:0007669"/>
    <property type="project" value="InterPro"/>
</dbReference>
<keyword evidence="1" id="KW-0645">Protease</keyword>
<keyword evidence="4" id="KW-0540">Nuclease</keyword>
<dbReference type="InterPro" id="IPR001584">
    <property type="entry name" value="Integrase_cat-core"/>
</dbReference>
<dbReference type="InterPro" id="IPR012337">
    <property type="entry name" value="RNaseH-like_sf"/>
</dbReference>
<dbReference type="FunFam" id="3.10.20.370:FF:000001">
    <property type="entry name" value="Retrovirus-related Pol polyprotein from transposon 17.6-like protein"/>
    <property type="match status" value="1"/>
</dbReference>
<evidence type="ECO:0000256" key="6">
    <source>
        <dbReference type="ARBA" id="ARBA00022801"/>
    </source>
</evidence>
<evidence type="ECO:0000256" key="9">
    <source>
        <dbReference type="ARBA" id="ARBA00022908"/>
    </source>
</evidence>
<dbReference type="GO" id="GO:0004519">
    <property type="term" value="F:endonuclease activity"/>
    <property type="evidence" value="ECO:0007669"/>
    <property type="project" value="UniProtKB-KW"/>
</dbReference>
<evidence type="ECO:0000256" key="10">
    <source>
        <dbReference type="ARBA" id="ARBA00022918"/>
    </source>
</evidence>
<organism evidence="15 16">
    <name type="scientific">Holothuria leucospilota</name>
    <name type="common">Black long sea cucumber</name>
    <name type="synonym">Mertensiothuria leucospilota</name>
    <dbReference type="NCBI Taxonomy" id="206669"/>
    <lineage>
        <taxon>Eukaryota</taxon>
        <taxon>Metazoa</taxon>
        <taxon>Echinodermata</taxon>
        <taxon>Eleutherozoa</taxon>
        <taxon>Echinozoa</taxon>
        <taxon>Holothuroidea</taxon>
        <taxon>Aspidochirotacea</taxon>
        <taxon>Aspidochirotida</taxon>
        <taxon>Holothuriidae</taxon>
        <taxon>Holothuria</taxon>
    </lineage>
</organism>
<dbReference type="InterPro" id="IPR050951">
    <property type="entry name" value="Retrovirus_Pol_polyprotein"/>
</dbReference>
<evidence type="ECO:0000256" key="1">
    <source>
        <dbReference type="ARBA" id="ARBA00022670"/>
    </source>
</evidence>
<dbReference type="Pfam" id="PF00665">
    <property type="entry name" value="rve"/>
    <property type="match status" value="1"/>
</dbReference>
<evidence type="ECO:0008006" key="17">
    <source>
        <dbReference type="Google" id="ProtNLM"/>
    </source>
</evidence>
<dbReference type="InterPro" id="IPR041577">
    <property type="entry name" value="RT_RNaseH_2"/>
</dbReference>
<keyword evidence="10" id="KW-0695">RNA-directed DNA polymerase</keyword>
<gene>
    <name evidence="15" type="ORF">HOLleu_05736</name>
</gene>
<dbReference type="InterPro" id="IPR000477">
    <property type="entry name" value="RT_dom"/>
</dbReference>
<keyword evidence="7" id="KW-0460">Magnesium</keyword>
<dbReference type="PANTHER" id="PTHR37984:SF5">
    <property type="entry name" value="PROTEIN NYNRIN-LIKE"/>
    <property type="match status" value="1"/>
</dbReference>
<dbReference type="InterPro" id="IPR036397">
    <property type="entry name" value="RNaseH_sf"/>
</dbReference>
<evidence type="ECO:0000259" key="14">
    <source>
        <dbReference type="PROSITE" id="PS50994"/>
    </source>
</evidence>
<evidence type="ECO:0000256" key="2">
    <source>
        <dbReference type="ARBA" id="ARBA00022679"/>
    </source>
</evidence>
<dbReference type="EMBL" id="JAIZAY010000002">
    <property type="protein sequence ID" value="KAJ8046901.1"/>
    <property type="molecule type" value="Genomic_DNA"/>
</dbReference>
<feature type="domain" description="Integrase catalytic" evidence="14">
    <location>
        <begin position="1193"/>
        <end position="1352"/>
    </location>
</feature>
<proteinExistence type="predicted"/>
<dbReference type="Pfam" id="PF00078">
    <property type="entry name" value="RVT_1"/>
    <property type="match status" value="1"/>
</dbReference>
<evidence type="ECO:0000256" key="4">
    <source>
        <dbReference type="ARBA" id="ARBA00022722"/>
    </source>
</evidence>
<dbReference type="GO" id="GO:0006508">
    <property type="term" value="P:proteolysis"/>
    <property type="evidence" value="ECO:0007669"/>
    <property type="project" value="UniProtKB-KW"/>
</dbReference>
<dbReference type="FunFam" id="3.30.70.270:FF:000020">
    <property type="entry name" value="Transposon Tf2-6 polyprotein-like Protein"/>
    <property type="match status" value="1"/>
</dbReference>
<dbReference type="FunFam" id="3.30.420.10:FF:000032">
    <property type="entry name" value="Retrovirus-related Pol polyprotein from transposon 297-like Protein"/>
    <property type="match status" value="1"/>
</dbReference>
<keyword evidence="16" id="KW-1185">Reference proteome</keyword>
<dbReference type="InterPro" id="IPR041588">
    <property type="entry name" value="Integrase_H2C2"/>
</dbReference>
<dbReference type="InterPro" id="IPR021109">
    <property type="entry name" value="Peptidase_aspartic_dom_sf"/>
</dbReference>
<evidence type="ECO:0000259" key="13">
    <source>
        <dbReference type="PROSITE" id="PS50878"/>
    </source>
</evidence>
<dbReference type="FunFam" id="3.10.10.10:FF:000002">
    <property type="entry name" value="Retrovirus-related Pol polyprotein from transposon 17.6-like protein"/>
    <property type="match status" value="1"/>
</dbReference>
<dbReference type="GO" id="GO:0015074">
    <property type="term" value="P:DNA integration"/>
    <property type="evidence" value="ECO:0007669"/>
    <property type="project" value="UniProtKB-KW"/>
</dbReference>
<dbReference type="Gene3D" id="3.30.70.270">
    <property type="match status" value="2"/>
</dbReference>
<dbReference type="CDD" id="cd01647">
    <property type="entry name" value="RT_LTR"/>
    <property type="match status" value="1"/>
</dbReference>
<dbReference type="InterPro" id="IPR043128">
    <property type="entry name" value="Rev_trsase/Diguanyl_cyclase"/>
</dbReference>
<dbReference type="GO" id="GO:0003964">
    <property type="term" value="F:RNA-directed DNA polymerase activity"/>
    <property type="evidence" value="ECO:0007669"/>
    <property type="project" value="UniProtKB-KW"/>
</dbReference>
<evidence type="ECO:0000313" key="16">
    <source>
        <dbReference type="Proteomes" id="UP001152320"/>
    </source>
</evidence>
<keyword evidence="3" id="KW-0548">Nucleotidyltransferase</keyword>
<dbReference type="SUPFAM" id="SSF50630">
    <property type="entry name" value="Acid proteases"/>
    <property type="match status" value="1"/>
</dbReference>
<evidence type="ECO:0000313" key="15">
    <source>
        <dbReference type="EMBL" id="KAJ8046901.1"/>
    </source>
</evidence>
<feature type="compositionally biased region" description="Polar residues" evidence="12">
    <location>
        <begin position="1518"/>
        <end position="1534"/>
    </location>
</feature>
<comment type="caution">
    <text evidence="15">The sequence shown here is derived from an EMBL/GenBank/DDBJ whole genome shotgun (WGS) entry which is preliminary data.</text>
</comment>
<evidence type="ECO:0000256" key="12">
    <source>
        <dbReference type="SAM" id="MobiDB-lite"/>
    </source>
</evidence>
<name>A0A9Q1CKC9_HOLLE</name>
<keyword evidence="9" id="KW-0229">DNA integration</keyword>
<dbReference type="PROSITE" id="PS50994">
    <property type="entry name" value="INTEGRASE"/>
    <property type="match status" value="1"/>
</dbReference>
<dbReference type="Gene3D" id="3.10.10.10">
    <property type="entry name" value="HIV Type 1 Reverse Transcriptase, subunit A, domain 1"/>
    <property type="match status" value="1"/>
</dbReference>
<keyword evidence="8" id="KW-0694">RNA-binding</keyword>
<sequence length="1565" mass="178988">MPSNYTGQERRRRFPQEGDWDNINYYSLPHPTQRSTVLTPTYDGSTPWKDFLVQFEIIADLNHWDLYTRAMNMAANLRGPAQSLLADLQEDHRRNYATLTEALKQRFGPENQTELHKALLRTRSRRQGETLPELGQDLKRQVGRAYPDAPTPMQDALAKDYFIDCLQDPDTRWRVFQARPHSLQEAITIAVEMEAFSAAEQKKGASRKLVREIKVTEGNVEESQSTLVKSAKSEKDSKEIAIKGYVNNVAINFIIDTGSDITIMRSDIYNNITGRSKPKLKEPSATVATANGQTLNCMGCGIFSLNIAGKQIEYEVWVAEIEAEGILGTDILGDCNCLIDVRKREATFRELMLADQEIEEYSCSRVKLADNAVVPSNSEAIVKGVLEKKFQGSAIMEMLPEFPQKHSEMLIARAVVDASMTTIPIRVFNLSNTPKTLYKGTSLATCEAIEELYCQMISTEKPLHEVRETTQITDTDGCLHKNLQDLLERSSGNLDAREKDQVEQLLIKYQNTFATSSTDIGRTDLVRHSINTGSANPIKQPARRLPPHRREKEQAELTRMLEAKIIQPSSSPWASPIVLVTKKDGSTRFCVDYRRLNNVTQKDSYPIPRIDDSLDALAGACWFSTLDMKSGYWQVEMDPTDKPKTAFITSNGLYEFNVLAFGLCNAPATFERLMEMILKGLQWHTCLLYLDDIIVYGKSFQESLERLEEVCIRMSEAGLKLNPKKCILFQHQVSYLGHLVSKDGIATDPRKIKDVKEWPIPTNVTELQKFLGLCTYYRRFVKGFSDIAKPLHRLTEKGAKFAWPEECNCAFQKLKTALTSAPILAYPIDDGRYIMDTDASNVGLGCVLSQYQDGEEKVIAYYSRTLTKAERRYCTTRKELLAIVASVKHFHHYLYGRPFTVRTDHGALRWLTSFKWTEGQVARWLEVLNTYDFEVEHRAGRLHNNADALSRRPCSGCEHCDRMEKKFADRAEIKESNCGPTTVEHLATDTPELPHPKFVVNVLTKDPAQQDTSTTTANDNPFSEGEQHETEVRSGCDDIKAWHDSLQFAELRDKQLQDKDIAPIIKMKEDGSERPPWESVSGERKAVRNYWLQWKKLEVRNGVLYRRFESPLGDKYTYQLIVPMDLRDKVLSLSHDHKLAGHFKSRKMVERVRNNYYWSDYVRDINNWCRSCDLCSSRKGPAKKAKANLKKYATAEPMQRVAIDILGPLPKTDAGNRYILIIGDYFSKWKEAFAIPNQEAQTVASTFVEEFICRFGIPSEIHTDQGRQFEAALFQELCRLLDIKKTRTTPYYPQSDGMVERFNQTLEAMLSLLVSPDQHDWDRWLPYVMMSYRSALHESTHHSPYELLMGRQPSIPMTLLVPKPEVDDSEADYCDYVSNLYKTLEKVRESARQYLNVTRTWKEKSYNRSTKLQTFKEGDNIWLYEPKRKKGNSPKLQRPWIGPGKVVSKISDVTYRIQMGPKSKPKIVHHNKLLPYNGRDIPTWEVTQPITQPIMVNDVLAFNETNVLTPSPPHLLSPQDQNHHQPSSTSTPQDGENDIGPTQLDTLPPKRRRRPVERYGYPLLS</sequence>
<dbReference type="Gene3D" id="1.10.340.70">
    <property type="match status" value="1"/>
</dbReference>
<dbReference type="InterPro" id="IPR054465">
    <property type="entry name" value="Integrase_p58-like_C"/>
</dbReference>
<keyword evidence="6" id="KW-0378">Hydrolase</keyword>
<feature type="region of interest" description="Disordered" evidence="12">
    <location>
        <begin position="1507"/>
        <end position="1565"/>
    </location>
</feature>
<dbReference type="SUPFAM" id="SSF56672">
    <property type="entry name" value="DNA/RNA polymerases"/>
    <property type="match status" value="1"/>
</dbReference>
<dbReference type="PANTHER" id="PTHR37984">
    <property type="entry name" value="PROTEIN CBG26694"/>
    <property type="match status" value="1"/>
</dbReference>
<dbReference type="Pfam" id="PF22938">
    <property type="entry name" value="Integrase_p58_C"/>
    <property type="match status" value="1"/>
</dbReference>
<dbReference type="Pfam" id="PF13975">
    <property type="entry name" value="gag-asp_proteas"/>
    <property type="match status" value="1"/>
</dbReference>
<keyword evidence="2" id="KW-0808">Transferase</keyword>
<dbReference type="SUPFAM" id="SSF53098">
    <property type="entry name" value="Ribonuclease H-like"/>
    <property type="match status" value="1"/>
</dbReference>
<dbReference type="GO" id="GO:0003723">
    <property type="term" value="F:RNA binding"/>
    <property type="evidence" value="ECO:0007669"/>
    <property type="project" value="UniProtKB-KW"/>
</dbReference>
<keyword evidence="11" id="KW-0511">Multifunctional enzyme</keyword>
<dbReference type="Gene3D" id="3.10.20.370">
    <property type="match status" value="1"/>
</dbReference>
<dbReference type="FunFam" id="3.10.10.10:FF:000007">
    <property type="entry name" value="Retrovirus-related Pol polyprotein from transposon 17.6-like Protein"/>
    <property type="match status" value="1"/>
</dbReference>
<dbReference type="Pfam" id="PF17921">
    <property type="entry name" value="Integrase_H2C2"/>
    <property type="match status" value="1"/>
</dbReference>
<dbReference type="FunFam" id="1.10.340.70:FF:000001">
    <property type="entry name" value="Retrovirus-related Pol polyprotein from transposon gypsy-like Protein"/>
    <property type="match status" value="1"/>
</dbReference>
<feature type="domain" description="Reverse transcriptase" evidence="13">
    <location>
        <begin position="561"/>
        <end position="740"/>
    </location>
</feature>
<evidence type="ECO:0000256" key="3">
    <source>
        <dbReference type="ARBA" id="ARBA00022695"/>
    </source>
</evidence>
<dbReference type="InterPro" id="IPR043502">
    <property type="entry name" value="DNA/RNA_pol_sf"/>
</dbReference>
<feature type="compositionally biased region" description="Polar residues" evidence="12">
    <location>
        <begin position="1007"/>
        <end position="1021"/>
    </location>
</feature>
<dbReference type="PROSITE" id="PS50878">
    <property type="entry name" value="RT_POL"/>
    <property type="match status" value="1"/>
</dbReference>
<evidence type="ECO:0000256" key="11">
    <source>
        <dbReference type="ARBA" id="ARBA00023268"/>
    </source>
</evidence>
<dbReference type="CDD" id="cd09274">
    <property type="entry name" value="RNase_HI_RT_Ty3"/>
    <property type="match status" value="1"/>
</dbReference>
<dbReference type="Proteomes" id="UP001152320">
    <property type="component" value="Chromosome 2"/>
</dbReference>
<dbReference type="PROSITE" id="PS00141">
    <property type="entry name" value="ASP_PROTEASE"/>
    <property type="match status" value="1"/>
</dbReference>
<accession>A0A9Q1CKC9</accession>
<feature type="region of interest" description="Disordered" evidence="12">
    <location>
        <begin position="1007"/>
        <end position="1030"/>
    </location>
</feature>
<evidence type="ECO:0000256" key="5">
    <source>
        <dbReference type="ARBA" id="ARBA00022759"/>
    </source>
</evidence>
<dbReference type="Gene3D" id="3.30.420.10">
    <property type="entry name" value="Ribonuclease H-like superfamily/Ribonuclease H"/>
    <property type="match status" value="1"/>
</dbReference>
<dbReference type="Gene3D" id="2.40.70.10">
    <property type="entry name" value="Acid Proteases"/>
    <property type="match status" value="1"/>
</dbReference>
<dbReference type="Pfam" id="PF17919">
    <property type="entry name" value="RT_RNaseH_2"/>
    <property type="match status" value="1"/>
</dbReference>
<protein>
    <recommendedName>
        <fullName evidence="17">Endonuclease</fullName>
    </recommendedName>
</protein>
<reference evidence="15" key="1">
    <citation type="submission" date="2021-10" db="EMBL/GenBank/DDBJ databases">
        <title>Tropical sea cucumber genome reveals ecological adaptation and Cuvierian tubules defense mechanism.</title>
        <authorList>
            <person name="Chen T."/>
        </authorList>
    </citation>
    <scope>NUCLEOTIDE SEQUENCE</scope>
    <source>
        <strain evidence="15">Nanhai2018</strain>
        <tissue evidence="15">Muscle</tissue>
    </source>
</reference>
<dbReference type="OrthoDB" id="775972at2759"/>
<dbReference type="InterPro" id="IPR001969">
    <property type="entry name" value="Aspartic_peptidase_AS"/>
</dbReference>
<evidence type="ECO:0000256" key="7">
    <source>
        <dbReference type="ARBA" id="ARBA00022842"/>
    </source>
</evidence>
<dbReference type="CDD" id="cd00303">
    <property type="entry name" value="retropepsin_like"/>
    <property type="match status" value="1"/>
</dbReference>
<keyword evidence="5" id="KW-0255">Endonuclease</keyword>